<dbReference type="EMBL" id="JANEYG010000007">
    <property type="protein sequence ID" value="KAJ8922350.1"/>
    <property type="molecule type" value="Genomic_DNA"/>
</dbReference>
<accession>A0AAV8W7L4</accession>
<keyword evidence="1" id="KW-0732">Signal</keyword>
<comment type="caution">
    <text evidence="2">The sequence shown here is derived from an EMBL/GenBank/DDBJ whole genome shotgun (WGS) entry which is preliminary data.</text>
</comment>
<evidence type="ECO:0000313" key="3">
    <source>
        <dbReference type="Proteomes" id="UP001159042"/>
    </source>
</evidence>
<evidence type="ECO:0000256" key="1">
    <source>
        <dbReference type="SAM" id="SignalP"/>
    </source>
</evidence>
<gene>
    <name evidence="2" type="ORF">NQ315_004293</name>
</gene>
<evidence type="ECO:0000313" key="2">
    <source>
        <dbReference type="EMBL" id="KAJ8922350.1"/>
    </source>
</evidence>
<reference evidence="2 3" key="1">
    <citation type="journal article" date="2023" name="Insect Mol. Biol.">
        <title>Genome sequencing provides insights into the evolution of gene families encoding plant cell wall-degrading enzymes in longhorned beetles.</title>
        <authorList>
            <person name="Shin N.R."/>
            <person name="Okamura Y."/>
            <person name="Kirsch R."/>
            <person name="Pauchet Y."/>
        </authorList>
    </citation>
    <scope>NUCLEOTIDE SEQUENCE [LARGE SCALE GENOMIC DNA]</scope>
    <source>
        <strain evidence="2">EAD_L_NR</strain>
    </source>
</reference>
<feature type="chain" id="PRO_5043709541" evidence="1">
    <location>
        <begin position="20"/>
        <end position="134"/>
    </location>
</feature>
<sequence length="134" mass="15419">MLSTLPLLLIITFSETIQGAHPLPEPEIVLFKTTRNQRSPEEERCCIIPVCTDTGLCSDTISCGYFCTSRPFQTVRHPNSKTPGYKLKLSYYKEDCRFGECRPYHFDCSHCPHPSRPDFNINAVRIDCSQCYYQ</sequence>
<dbReference type="Proteomes" id="UP001159042">
    <property type="component" value="Unassembled WGS sequence"/>
</dbReference>
<name>A0AAV8W7L4_9CUCU</name>
<dbReference type="AlphaFoldDB" id="A0AAV8W7L4"/>
<keyword evidence="3" id="KW-1185">Reference proteome</keyword>
<proteinExistence type="predicted"/>
<feature type="signal peptide" evidence="1">
    <location>
        <begin position="1"/>
        <end position="19"/>
    </location>
</feature>
<organism evidence="2 3">
    <name type="scientific">Exocentrus adspersus</name>
    <dbReference type="NCBI Taxonomy" id="1586481"/>
    <lineage>
        <taxon>Eukaryota</taxon>
        <taxon>Metazoa</taxon>
        <taxon>Ecdysozoa</taxon>
        <taxon>Arthropoda</taxon>
        <taxon>Hexapoda</taxon>
        <taxon>Insecta</taxon>
        <taxon>Pterygota</taxon>
        <taxon>Neoptera</taxon>
        <taxon>Endopterygota</taxon>
        <taxon>Coleoptera</taxon>
        <taxon>Polyphaga</taxon>
        <taxon>Cucujiformia</taxon>
        <taxon>Chrysomeloidea</taxon>
        <taxon>Cerambycidae</taxon>
        <taxon>Lamiinae</taxon>
        <taxon>Acanthocinini</taxon>
        <taxon>Exocentrus</taxon>
    </lineage>
</organism>
<protein>
    <submittedName>
        <fullName evidence="2">Uncharacterized protein</fullName>
    </submittedName>
</protein>